<dbReference type="EMBL" id="JAUSYA010000001">
    <property type="protein sequence ID" value="MDQ0683992.1"/>
    <property type="molecule type" value="Genomic_DNA"/>
</dbReference>
<organism evidence="1 2">
    <name type="scientific">Streptomyces achromogenes</name>
    <dbReference type="NCBI Taxonomy" id="67255"/>
    <lineage>
        <taxon>Bacteria</taxon>
        <taxon>Bacillati</taxon>
        <taxon>Actinomycetota</taxon>
        <taxon>Actinomycetes</taxon>
        <taxon>Kitasatosporales</taxon>
        <taxon>Streptomycetaceae</taxon>
        <taxon>Streptomyces</taxon>
    </lineage>
</organism>
<comment type="caution">
    <text evidence="1">The sequence shown here is derived from an EMBL/GenBank/DDBJ whole genome shotgun (WGS) entry which is preliminary data.</text>
</comment>
<accession>A0ABU0Q045</accession>
<dbReference type="Proteomes" id="UP001243364">
    <property type="component" value="Unassembled WGS sequence"/>
</dbReference>
<proteinExistence type="predicted"/>
<protein>
    <submittedName>
        <fullName evidence="1">Uncharacterized protein</fullName>
    </submittedName>
</protein>
<gene>
    <name evidence="1" type="ORF">QFZ56_002955</name>
</gene>
<evidence type="ECO:0000313" key="1">
    <source>
        <dbReference type="EMBL" id="MDQ0683992.1"/>
    </source>
</evidence>
<evidence type="ECO:0000313" key="2">
    <source>
        <dbReference type="Proteomes" id="UP001243364"/>
    </source>
</evidence>
<reference evidence="1 2" key="1">
    <citation type="submission" date="2023-07" db="EMBL/GenBank/DDBJ databases">
        <title>Comparative genomics of wheat-associated soil bacteria to identify genetic determinants of phenazine resistance.</title>
        <authorList>
            <person name="Mouncey N."/>
        </authorList>
    </citation>
    <scope>NUCLEOTIDE SEQUENCE [LARGE SCALE GENOMIC DNA]</scope>
    <source>
        <strain evidence="1 2">W4I19-2</strain>
    </source>
</reference>
<sequence length="99" mass="11116">MFGLNARAVLVEGRRDAYATARHSVELWRIAMDNGQRDKATEIVRVTWNRPLIDVLVAMFHQSGHPAADALFAGEEEILDLLLDAELRSAVLHFRGLGY</sequence>
<dbReference type="RefSeq" id="WP_307043130.1">
    <property type="nucleotide sequence ID" value="NZ_JAUSYA010000001.1"/>
</dbReference>
<keyword evidence="2" id="KW-1185">Reference proteome</keyword>
<name>A0ABU0Q045_STRAH</name>